<evidence type="ECO:0000313" key="1">
    <source>
        <dbReference type="EMBL" id="VCX13208.1"/>
    </source>
</evidence>
<dbReference type="AlphaFoldDB" id="A0A9X9M0R5"/>
<comment type="caution">
    <text evidence="1">The sequence shown here is derived from an EMBL/GenBank/DDBJ whole genome shotgun (WGS) entry which is preliminary data.</text>
</comment>
<protein>
    <submittedName>
        <fullName evidence="1">Uncharacterized protein</fullName>
    </submittedName>
</protein>
<dbReference type="Proteomes" id="UP000269945">
    <property type="component" value="Unassembled WGS sequence"/>
</dbReference>
<sequence>MPLKHMRILTWEKFHLEGPFWSEGSHILSRLDELEPREV</sequence>
<keyword evidence="2" id="KW-1185">Reference proteome</keyword>
<dbReference type="EMBL" id="CYRY02035044">
    <property type="protein sequence ID" value="VCX13208.1"/>
    <property type="molecule type" value="Genomic_DNA"/>
</dbReference>
<gene>
    <name evidence="1" type="ORF">BN2614_LOCUS2</name>
</gene>
<proteinExistence type="predicted"/>
<name>A0A9X9M0R5_GULGU</name>
<reference evidence="1 2" key="1">
    <citation type="submission" date="2018-10" db="EMBL/GenBank/DDBJ databases">
        <authorList>
            <person name="Ekblom R."/>
            <person name="Jareborg N."/>
        </authorList>
    </citation>
    <scope>NUCLEOTIDE SEQUENCE [LARGE SCALE GENOMIC DNA]</scope>
    <source>
        <tissue evidence="1">Muscle</tissue>
    </source>
</reference>
<evidence type="ECO:0000313" key="2">
    <source>
        <dbReference type="Proteomes" id="UP000269945"/>
    </source>
</evidence>
<organism evidence="1 2">
    <name type="scientific">Gulo gulo</name>
    <name type="common">Wolverine</name>
    <name type="synonym">Gluton</name>
    <dbReference type="NCBI Taxonomy" id="48420"/>
    <lineage>
        <taxon>Eukaryota</taxon>
        <taxon>Metazoa</taxon>
        <taxon>Chordata</taxon>
        <taxon>Craniata</taxon>
        <taxon>Vertebrata</taxon>
        <taxon>Euteleostomi</taxon>
        <taxon>Mammalia</taxon>
        <taxon>Eutheria</taxon>
        <taxon>Laurasiatheria</taxon>
        <taxon>Carnivora</taxon>
        <taxon>Caniformia</taxon>
        <taxon>Musteloidea</taxon>
        <taxon>Mustelidae</taxon>
        <taxon>Guloninae</taxon>
        <taxon>Gulo</taxon>
    </lineage>
</organism>
<accession>A0A9X9M0R5</accession>